<keyword evidence="6" id="KW-0408">Iron</keyword>
<keyword evidence="8 10" id="KW-0472">Membrane</keyword>
<dbReference type="InterPro" id="IPR012910">
    <property type="entry name" value="Plug_dom"/>
</dbReference>
<keyword evidence="4" id="KW-0410">Iron transport</keyword>
<evidence type="ECO:0000256" key="6">
    <source>
        <dbReference type="ARBA" id="ARBA00023004"/>
    </source>
</evidence>
<evidence type="ECO:0000256" key="4">
    <source>
        <dbReference type="ARBA" id="ARBA00022496"/>
    </source>
</evidence>
<dbReference type="NCBIfam" id="TIGR04056">
    <property type="entry name" value="OMP_RagA_SusC"/>
    <property type="match status" value="1"/>
</dbReference>
<dbReference type="InterPro" id="IPR023997">
    <property type="entry name" value="TonB-dep_OMP_SusC/RagA_CS"/>
</dbReference>
<keyword evidence="2 10" id="KW-0813">Transport</keyword>
<dbReference type="InterPro" id="IPR008969">
    <property type="entry name" value="CarboxyPept-like_regulatory"/>
</dbReference>
<evidence type="ECO:0000256" key="3">
    <source>
        <dbReference type="ARBA" id="ARBA00022452"/>
    </source>
</evidence>
<dbReference type="OrthoDB" id="9768177at2"/>
<evidence type="ECO:0000259" key="12">
    <source>
        <dbReference type="SMART" id="SM00965"/>
    </source>
</evidence>
<comment type="subcellular location">
    <subcellularLocation>
        <location evidence="1 10">Cell outer membrane</location>
        <topology evidence="1 10">Multi-pass membrane protein</topology>
    </subcellularLocation>
</comment>
<dbReference type="GO" id="GO:0009279">
    <property type="term" value="C:cell outer membrane"/>
    <property type="evidence" value="ECO:0007669"/>
    <property type="project" value="UniProtKB-SubCell"/>
</dbReference>
<dbReference type="InterPro" id="IPR023996">
    <property type="entry name" value="TonB-dep_OMP_SusC/RagA"/>
</dbReference>
<evidence type="ECO:0000256" key="7">
    <source>
        <dbReference type="ARBA" id="ARBA00023077"/>
    </source>
</evidence>
<dbReference type="Pfam" id="PF00593">
    <property type="entry name" value="TonB_dep_Rec_b-barrel"/>
    <property type="match status" value="1"/>
</dbReference>
<dbReference type="InterPro" id="IPR037066">
    <property type="entry name" value="Plug_dom_sf"/>
</dbReference>
<keyword evidence="7 11" id="KW-0798">TonB box</keyword>
<dbReference type="SMART" id="SM00965">
    <property type="entry name" value="STN"/>
    <property type="match status" value="1"/>
</dbReference>
<keyword evidence="3 10" id="KW-1134">Transmembrane beta strand</keyword>
<dbReference type="FunFam" id="2.170.130.10:FF:000003">
    <property type="entry name" value="SusC/RagA family TonB-linked outer membrane protein"/>
    <property type="match status" value="1"/>
</dbReference>
<dbReference type="PROSITE" id="PS52016">
    <property type="entry name" value="TONB_DEPENDENT_REC_3"/>
    <property type="match status" value="1"/>
</dbReference>
<keyword evidence="14" id="KW-1185">Reference proteome</keyword>
<evidence type="ECO:0000313" key="14">
    <source>
        <dbReference type="Proteomes" id="UP000182544"/>
    </source>
</evidence>
<dbReference type="EMBL" id="FPKV01000001">
    <property type="protein sequence ID" value="SFZ89464.1"/>
    <property type="molecule type" value="Genomic_DNA"/>
</dbReference>
<dbReference type="Pfam" id="PF07715">
    <property type="entry name" value="Plug"/>
    <property type="match status" value="1"/>
</dbReference>
<evidence type="ECO:0000256" key="8">
    <source>
        <dbReference type="ARBA" id="ARBA00023136"/>
    </source>
</evidence>
<dbReference type="InterPro" id="IPR000531">
    <property type="entry name" value="Beta-barrel_TonB"/>
</dbReference>
<protein>
    <submittedName>
        <fullName evidence="13">TonB-linked outer membrane protein, SusC/RagA family</fullName>
    </submittedName>
</protein>
<dbReference type="Pfam" id="PF07660">
    <property type="entry name" value="STN"/>
    <property type="match status" value="1"/>
</dbReference>
<dbReference type="Gene3D" id="2.170.130.10">
    <property type="entry name" value="TonB-dependent receptor, plug domain"/>
    <property type="match status" value="1"/>
</dbReference>
<dbReference type="FunFam" id="2.60.40.1120:FF:000003">
    <property type="entry name" value="Outer membrane protein Omp121"/>
    <property type="match status" value="1"/>
</dbReference>
<dbReference type="NCBIfam" id="TIGR04057">
    <property type="entry name" value="SusC_RagA_signa"/>
    <property type="match status" value="1"/>
</dbReference>
<dbReference type="SUPFAM" id="SSF49464">
    <property type="entry name" value="Carboxypeptidase regulatory domain-like"/>
    <property type="match status" value="1"/>
</dbReference>
<reference evidence="13 14" key="1">
    <citation type="submission" date="2016-10" db="EMBL/GenBank/DDBJ databases">
        <authorList>
            <person name="de Groot N.N."/>
        </authorList>
    </citation>
    <scope>NUCLEOTIDE SEQUENCE [LARGE SCALE GENOMIC DNA]</scope>
    <source>
        <strain evidence="13 14">DSM 18180</strain>
    </source>
</reference>
<sequence length="1164" mass="130273">MKKLHKERGIDMPFFKFDLKMKFTILFVFASIFSALANNGYTQSVTLSIENKTVAKVIDRIEATTEYRFVFNTKFVDLNRRISIKVENAKIETVLNTLFYNTNTDYKINDTQVVLKNKENPIRNLGLVIQKPIINTEIQKYNVTGIVADINGQPLPGANILEKGTSNGTQTDFDGKFSLDVTNENAVLIISYIGYFTKEISVTGQSNIEIVLSENASSLDEIVVVGYGTQKKVNLTGAVSSVKMDEVLGDRPVSDAGKALQGSVPGLQITYGSGQPGKDVDINIRGFSSINGGEPLVLVDNVPMDLNDINPRDIENVSVLKDASSASIYGARAAFGVVLITTKRGRKNQVPTFNYSSTIGWNKASTILEKASPREFVTALQDWGYPNFGDQDVDTWLGYIDQYEANPSAYPDGIITEDSGLKYVVRGSDVINDFLNQAGFQQLHNLSINGGSESTTYRVSFGVSDEDGIMVGNNDTYRRYNLNTFISTDLTSKLNFTVNSLYKNALRKDPVSGNWRQLYKDAINFYSAIPSGYGMIESGELVPYRTPANTVLLSPVAKAYDQVVRIFGKLTYDFTDDFSVNAEYTYQNSVNNREIPSYIPSFIHPKSFDYEPYNPNKSGYSASNGRETYNAVNIYGSFGKELGDHSFKLLLGYNQEYNQLKRFSADRQVLLSPDLPGLSTGIGLINASDFYSDYGVVGFFGRFNYSYKDKYLFEANSRYDGSSRFAKGKRFGFFPSASAAWRVSEEDFMSALKPIVSNFKLRVSYGEIGNQDVDNYAYLPTMNPFETNWINTQTGALGVSIKSPNLVSDSFTWETVRTLDFGVDLGFFDNKLQTTFDWYNRETLDMLAPGAELPAVLGGSAPLNNVADLSTKGWELSVNFRDNIGKDFKYSLGFNVFDSKTKITKFNNESGLINQYYVGQTIGEIWGYTTDRFFTVDDFEPGTLNDDLMGGTLLDGIAPLRNVDQNPGDVKYVDLNGDGVIWRGNNTLENPGDKRIIGNDTRRYQYGITATADYKNFDFSIFLQGVGKRDIWMGGVEYFPLNHRFTTIYKHQLDYWTPENTDAFYPRNYLNGQGNYKNNREVQTKYLQNGAYLRLKNITLGYTLPEKLMKSLKVSNFRVFVTGENLLNFDHVADGIDPDLDLVTGSEGNYPYLKNISAGVNITF</sequence>
<evidence type="ECO:0000256" key="11">
    <source>
        <dbReference type="RuleBase" id="RU003357"/>
    </source>
</evidence>
<dbReference type="Pfam" id="PF13715">
    <property type="entry name" value="CarbopepD_reg_2"/>
    <property type="match status" value="1"/>
</dbReference>
<dbReference type="Proteomes" id="UP000182544">
    <property type="component" value="Unassembled WGS sequence"/>
</dbReference>
<dbReference type="Gene3D" id="2.40.170.20">
    <property type="entry name" value="TonB-dependent receptor, beta-barrel domain"/>
    <property type="match status" value="1"/>
</dbReference>
<dbReference type="InterPro" id="IPR011662">
    <property type="entry name" value="Secretin/TonB_short_N"/>
</dbReference>
<dbReference type="AlphaFoldDB" id="A0A1K2IAX9"/>
<name>A0A1K2IAX9_9FLAO</name>
<keyword evidence="9 10" id="KW-0998">Cell outer membrane</keyword>
<gene>
    <name evidence="13" type="ORF">SAMN05428642_101301</name>
</gene>
<feature type="domain" description="Secretin/TonB short N-terminal" evidence="12">
    <location>
        <begin position="67"/>
        <end position="118"/>
    </location>
</feature>
<accession>A0A1K2IAX9</accession>
<evidence type="ECO:0000256" key="9">
    <source>
        <dbReference type="ARBA" id="ARBA00023237"/>
    </source>
</evidence>
<dbReference type="GO" id="GO:0006826">
    <property type="term" value="P:iron ion transport"/>
    <property type="evidence" value="ECO:0007669"/>
    <property type="project" value="UniProtKB-KW"/>
</dbReference>
<evidence type="ECO:0000313" key="13">
    <source>
        <dbReference type="EMBL" id="SFZ89464.1"/>
    </source>
</evidence>
<dbReference type="STRING" id="369401.SAMN05428642_101301"/>
<dbReference type="SUPFAM" id="SSF56935">
    <property type="entry name" value="Porins"/>
    <property type="match status" value="1"/>
</dbReference>
<evidence type="ECO:0000256" key="2">
    <source>
        <dbReference type="ARBA" id="ARBA00022448"/>
    </source>
</evidence>
<organism evidence="13 14">
    <name type="scientific">Flaviramulus basaltis</name>
    <dbReference type="NCBI Taxonomy" id="369401"/>
    <lineage>
        <taxon>Bacteria</taxon>
        <taxon>Pseudomonadati</taxon>
        <taxon>Bacteroidota</taxon>
        <taxon>Flavobacteriia</taxon>
        <taxon>Flavobacteriales</taxon>
        <taxon>Flavobacteriaceae</taxon>
        <taxon>Flaviramulus</taxon>
    </lineage>
</organism>
<comment type="similarity">
    <text evidence="10 11">Belongs to the TonB-dependent receptor family.</text>
</comment>
<evidence type="ECO:0000256" key="5">
    <source>
        <dbReference type="ARBA" id="ARBA00022692"/>
    </source>
</evidence>
<keyword evidence="5 10" id="KW-0812">Transmembrane</keyword>
<keyword evidence="4" id="KW-0406">Ion transport</keyword>
<evidence type="ECO:0000256" key="10">
    <source>
        <dbReference type="PROSITE-ProRule" id="PRU01360"/>
    </source>
</evidence>
<proteinExistence type="inferred from homology"/>
<dbReference type="InterPro" id="IPR036942">
    <property type="entry name" value="Beta-barrel_TonB_sf"/>
</dbReference>
<evidence type="ECO:0000256" key="1">
    <source>
        <dbReference type="ARBA" id="ARBA00004571"/>
    </source>
</evidence>
<dbReference type="RefSeq" id="WP_084647833.1">
    <property type="nucleotide sequence ID" value="NZ_FPKV01000001.1"/>
</dbReference>
<dbReference type="InterPro" id="IPR039426">
    <property type="entry name" value="TonB-dep_rcpt-like"/>
</dbReference>
<dbReference type="Gene3D" id="2.60.40.1120">
    <property type="entry name" value="Carboxypeptidase-like, regulatory domain"/>
    <property type="match status" value="1"/>
</dbReference>